<feature type="compositionally biased region" description="Basic and acidic residues" evidence="1">
    <location>
        <begin position="677"/>
        <end position="691"/>
    </location>
</feature>
<dbReference type="EMBL" id="HBHW01008988">
    <property type="protein sequence ID" value="CAE0038764.1"/>
    <property type="molecule type" value="Transcribed_RNA"/>
</dbReference>
<feature type="compositionally biased region" description="Basic residues" evidence="1">
    <location>
        <begin position="655"/>
        <end position="674"/>
    </location>
</feature>
<name>A0A7S2ZG41_9RHOD</name>
<feature type="compositionally biased region" description="Basic and acidic residues" evidence="1">
    <location>
        <begin position="250"/>
        <end position="278"/>
    </location>
</feature>
<feature type="compositionally biased region" description="Basic residues" evidence="1">
    <location>
        <begin position="1236"/>
        <end position="1246"/>
    </location>
</feature>
<reference evidence="2" key="1">
    <citation type="submission" date="2021-01" db="EMBL/GenBank/DDBJ databases">
        <authorList>
            <person name="Corre E."/>
            <person name="Pelletier E."/>
            <person name="Niang G."/>
            <person name="Scheremetjew M."/>
            <person name="Finn R."/>
            <person name="Kale V."/>
            <person name="Holt S."/>
            <person name="Cochrane G."/>
            <person name="Meng A."/>
            <person name="Brown T."/>
            <person name="Cohen L."/>
        </authorList>
    </citation>
    <scope>NUCLEOTIDE SEQUENCE</scope>
    <source>
        <strain evidence="2">CCMP 769</strain>
    </source>
</reference>
<gene>
    <name evidence="2" type="ORF">RMAR00112_LOCUS6723</name>
</gene>
<feature type="compositionally biased region" description="Basic and acidic residues" evidence="1">
    <location>
        <begin position="1118"/>
        <end position="1149"/>
    </location>
</feature>
<protein>
    <submittedName>
        <fullName evidence="2">Uncharacterized protein</fullName>
    </submittedName>
</protein>
<feature type="compositionally biased region" description="Basic residues" evidence="1">
    <location>
        <begin position="1014"/>
        <end position="1027"/>
    </location>
</feature>
<feature type="compositionally biased region" description="Polar residues" evidence="1">
    <location>
        <begin position="103"/>
        <end position="114"/>
    </location>
</feature>
<feature type="compositionally biased region" description="Basic and acidic residues" evidence="1">
    <location>
        <begin position="1367"/>
        <end position="1379"/>
    </location>
</feature>
<evidence type="ECO:0000256" key="1">
    <source>
        <dbReference type="SAM" id="MobiDB-lite"/>
    </source>
</evidence>
<sequence length="1449" mass="153403">MKKNGYGSNASDSSGTPKTKFQSFNANALLPKASHASPNVPQRGYGTGGGGMQMLGRSSGARANPAAPLPVNLPSIRRETTGSIGSASPGTWGSRPMGFSGSALAQSPPSNLSAKPSLDRPSVRTGLTGTSSPAAKDASGPAPAWGGKGIPTLANNEESISTPATAKPSVGPGPSAGDAPQGQGDPSFPSLGAKPLSAPAGAAKVESAPTVVRTTREAAGELSDWAEDPEETMNFSMPLELEFVTTKASEGAEREAATEGAKGAEVEAESEAHPETLQDTKGTQPSASNEGKGLRFVSAKKSSVTIPQAKPTLGGEGAEAQPSTNSESAGEPAPETAVVNKPATPQGHGLADGQREILRQKAEERRREEEERVRVQKERSMAKLKELEQRIFERSSQQPKALQDIAVQKTEHVNSGADSRTTGLSDPSEEGGRERSAVESSSNELVDESSQNKNTGSTPARWSEIDSTSVPTSQLESSGMVKSILTRPSKSTESTGLESTPDEASQKHLVVGGPEEAPVKVVVDEHEAAGRQSSSSPAKDHGEGSAPSSMENKPSSGSPKLQSSRRSDRQKDSTVNAPSSPRSHRNNERNVEAAPSMDPHHSPTVKRGRAGVHEGTHKGVLQKNRDRSAHKEEGTEGVVHMVLNSEDNVESSVTGRKKVQRDKLSKRIKLKKVNTPRGDDPQNREIGDSRAEAGQGPKVNEDSGGWQKVKKAPVTSKSNYDERRSSKGDRYGVVEKSKSASETPDAHEGVEDDAGSDGWKEVKARRPDRKKFNHPQSQQVGRKDRRQRSPVEGYQDIGRKPRDSRSGDTGSARVAKPVEPRQVEGGEKVPTTTEEKVWQMKQPGTASPLHSAEANVEAATASKPGASYHSVARNGQRPRSYVDSVQGVRPEASEPLISQRTTPKPNASQPAGTAEAYSNGEDHNQSARATSAPKTAWQIKPMESPNSGAETPQPAHMYSKPASSPEAEESKASADGVSGVGSKDSAGATKGSQQKDSPRPFKEHESFPPGGKKPNLKKARNQNKRGKAYTVVSGDPTVPTVPEPNPAKPGEGESGIANQVDAGSKSEAPAKKHHQKDRKTEKPASTLATRGRARMSLKGKKATESGGGESAPVLPDSLDDRKGQDLPDARGGEQVTKDRARSPKVEKAQKSRKNLKKSESVPSPAPRSSPERPSSDSKNSPVADWKPSVEDSRDPSWGSDADPKRDLPAPKLDPAKVGVGKEPQEGTSRNLPKRDLNRKKPSSRRKPYSDRKQSKSSNPEGSPDTAVEGERATEGVQEAQYDVAKPRKLSSRLPGKGTKGEAKGVTGDQVWVEKVSSTKAGIPGTSEAQSSPKADSRVEPSGKNAAVATEADGTSTSRHKSKNLSWEVKKKDSQSEKNDQLTPTVRTNGNEMDGGKPVWGPKKGFRPNTKKRTPGGRGGGGFKAVYVPKDRSDDVGKEASTQPTQSTEA</sequence>
<feature type="compositionally biased region" description="Polar residues" evidence="1">
    <location>
        <begin position="1"/>
        <end position="26"/>
    </location>
</feature>
<organism evidence="2">
    <name type="scientific">Rhodosorus marinus</name>
    <dbReference type="NCBI Taxonomy" id="101924"/>
    <lineage>
        <taxon>Eukaryota</taxon>
        <taxon>Rhodophyta</taxon>
        <taxon>Stylonematophyceae</taxon>
        <taxon>Stylonematales</taxon>
        <taxon>Stylonemataceae</taxon>
        <taxon>Rhodosorus</taxon>
    </lineage>
</organism>
<feature type="compositionally biased region" description="Basic and acidic residues" evidence="1">
    <location>
        <begin position="797"/>
        <end position="806"/>
    </location>
</feature>
<feature type="compositionally biased region" description="Polar residues" evidence="1">
    <location>
        <begin position="486"/>
        <end position="498"/>
    </location>
</feature>
<accession>A0A7S2ZG41</accession>
<feature type="compositionally biased region" description="Polar residues" evidence="1">
    <location>
        <begin position="153"/>
        <end position="164"/>
    </location>
</feature>
<feature type="compositionally biased region" description="Polar residues" evidence="1">
    <location>
        <begin position="81"/>
        <end position="91"/>
    </location>
</feature>
<proteinExistence type="predicted"/>
<feature type="compositionally biased region" description="Basic residues" evidence="1">
    <location>
        <begin position="1403"/>
        <end position="1414"/>
    </location>
</feature>
<feature type="compositionally biased region" description="Polar residues" evidence="1">
    <location>
        <begin position="1439"/>
        <end position="1449"/>
    </location>
</feature>
<feature type="compositionally biased region" description="Basic residues" evidence="1">
    <location>
        <begin position="1091"/>
        <end position="1100"/>
    </location>
</feature>
<feature type="compositionally biased region" description="Polar residues" evidence="1">
    <location>
        <begin position="1380"/>
        <end position="1390"/>
    </location>
</feature>
<feature type="compositionally biased region" description="Basic and acidic residues" evidence="1">
    <location>
        <begin position="353"/>
        <end position="393"/>
    </location>
</feature>
<feature type="compositionally biased region" description="Polar residues" evidence="1">
    <location>
        <begin position="438"/>
        <end position="477"/>
    </location>
</feature>
<feature type="compositionally biased region" description="Polar residues" evidence="1">
    <location>
        <begin position="279"/>
        <end position="289"/>
    </location>
</feature>
<feature type="compositionally biased region" description="Polar residues" evidence="1">
    <location>
        <begin position="546"/>
        <end position="561"/>
    </location>
</feature>
<feature type="compositionally biased region" description="Basic and acidic residues" evidence="1">
    <location>
        <begin position="1428"/>
        <end position="1437"/>
    </location>
</feature>
<feature type="compositionally biased region" description="Basic and acidic residues" evidence="1">
    <location>
        <begin position="719"/>
        <end position="749"/>
    </location>
</feature>
<feature type="compositionally biased region" description="Basic and acidic residues" evidence="1">
    <location>
        <begin position="816"/>
        <end position="838"/>
    </location>
</feature>
<evidence type="ECO:0000313" key="2">
    <source>
        <dbReference type="EMBL" id="CAE0038764.1"/>
    </source>
</evidence>
<feature type="compositionally biased region" description="Low complexity" evidence="1">
    <location>
        <begin position="54"/>
        <end position="74"/>
    </location>
</feature>
<feature type="compositionally biased region" description="Basic and acidic residues" evidence="1">
    <location>
        <begin position="611"/>
        <end position="634"/>
    </location>
</feature>
<feature type="compositionally biased region" description="Polar residues" evidence="1">
    <location>
        <begin position="896"/>
        <end position="911"/>
    </location>
</feature>
<feature type="compositionally biased region" description="Basic and acidic residues" evidence="1">
    <location>
        <begin position="996"/>
        <end position="1006"/>
    </location>
</feature>
<feature type="compositionally biased region" description="Polar residues" evidence="1">
    <location>
        <begin position="416"/>
        <end position="425"/>
    </location>
</feature>
<feature type="region of interest" description="Disordered" evidence="1">
    <location>
        <begin position="1"/>
        <end position="1449"/>
    </location>
</feature>